<evidence type="ECO:0000256" key="1">
    <source>
        <dbReference type="ARBA" id="ARBA00006479"/>
    </source>
</evidence>
<dbReference type="Proteomes" id="UP000003586">
    <property type="component" value="Chromosome"/>
</dbReference>
<name>W0F445_9BACT</name>
<gene>
    <name evidence="2" type="ORF">NIASO_15750</name>
</gene>
<dbReference type="SUPFAM" id="SSF53067">
    <property type="entry name" value="Actin-like ATPase domain"/>
    <property type="match status" value="1"/>
</dbReference>
<accession>W0F445</accession>
<dbReference type="HOGENOM" id="CLU_036604_0_4_10"/>
<evidence type="ECO:0000313" key="3">
    <source>
        <dbReference type="Proteomes" id="UP000003586"/>
    </source>
</evidence>
<dbReference type="OrthoDB" id="9810372at2"/>
<keyword evidence="3" id="KW-1185">Reference proteome</keyword>
<dbReference type="PANTHER" id="PTHR18964:SF149">
    <property type="entry name" value="BIFUNCTIONAL UDP-N-ACETYLGLUCOSAMINE 2-EPIMERASE_N-ACETYLMANNOSAMINE KINASE"/>
    <property type="match status" value="1"/>
</dbReference>
<protein>
    <submittedName>
        <fullName evidence="2">ROK family transcriptional regulator</fullName>
    </submittedName>
</protein>
<dbReference type="PANTHER" id="PTHR18964">
    <property type="entry name" value="ROK (REPRESSOR, ORF, KINASE) FAMILY"/>
    <property type="match status" value="1"/>
</dbReference>
<reference evidence="2 3" key="1">
    <citation type="submission" date="2013-12" db="EMBL/GenBank/DDBJ databases">
        <authorList>
            <consortium name="DOE Joint Genome Institute"/>
            <person name="Eisen J."/>
            <person name="Huntemann M."/>
            <person name="Han J."/>
            <person name="Chen A."/>
            <person name="Kyrpides N."/>
            <person name="Mavromatis K."/>
            <person name="Markowitz V."/>
            <person name="Palaniappan K."/>
            <person name="Ivanova N."/>
            <person name="Schaumberg A."/>
            <person name="Pati A."/>
            <person name="Liolios K."/>
            <person name="Nordberg H.P."/>
            <person name="Cantor M.N."/>
            <person name="Hua S.X."/>
            <person name="Woyke T."/>
        </authorList>
    </citation>
    <scope>NUCLEOTIDE SEQUENCE [LARGE SCALE GENOMIC DNA]</scope>
    <source>
        <strain evidence="3">DSM 19437</strain>
    </source>
</reference>
<dbReference type="STRING" id="929713.NIASO_15750"/>
<dbReference type="eggNOG" id="COG1940">
    <property type="taxonomic scope" value="Bacteria"/>
</dbReference>
<dbReference type="Pfam" id="PF00480">
    <property type="entry name" value="ROK"/>
    <property type="match status" value="1"/>
</dbReference>
<proteinExistence type="inferred from homology"/>
<dbReference type="Gene3D" id="3.30.420.40">
    <property type="match status" value="2"/>
</dbReference>
<dbReference type="EMBL" id="CP007035">
    <property type="protein sequence ID" value="AHF16214.1"/>
    <property type="molecule type" value="Genomic_DNA"/>
</dbReference>
<sequence length="318" mass="33375">MTKMYAIAIDVGSTYVRSGLINLKGEIVYSFKMPSKAVLSEGEIIALINAAVRKCAGAADGPVLGVGIGFPGIVENNVILGGADNLPGFHNVDLGALIADSTGLNVLVDNDANMMAWGELQFGAGKNCSDAVFLTIGTGIGGSALINNKLYGGYRNKGMEFGHIIINFDGPPCSCGGNGCFEAYASIKALIRDYARLTGRKVSEINGKIITHNYLAGEAAAVEVMNLHFHYMAAGITSLINIFSPQKVIIGGGVSDSGSFYVREISKRVAERAMPDAFSDSEIVSSQMGNESCLLGCASRVFSTPVLLQSNEVGLSQK</sequence>
<dbReference type="InterPro" id="IPR043129">
    <property type="entry name" value="ATPase_NBD"/>
</dbReference>
<dbReference type="KEGG" id="nso:NIASO_15750"/>
<evidence type="ECO:0000313" key="2">
    <source>
        <dbReference type="EMBL" id="AHF16214.1"/>
    </source>
</evidence>
<organism evidence="2 3">
    <name type="scientific">Niabella soli DSM 19437</name>
    <dbReference type="NCBI Taxonomy" id="929713"/>
    <lineage>
        <taxon>Bacteria</taxon>
        <taxon>Pseudomonadati</taxon>
        <taxon>Bacteroidota</taxon>
        <taxon>Chitinophagia</taxon>
        <taxon>Chitinophagales</taxon>
        <taxon>Chitinophagaceae</taxon>
        <taxon>Niabella</taxon>
    </lineage>
</organism>
<dbReference type="AlphaFoldDB" id="W0F445"/>
<dbReference type="InterPro" id="IPR000600">
    <property type="entry name" value="ROK"/>
</dbReference>
<comment type="similarity">
    <text evidence="1">Belongs to the ROK (NagC/XylR) family.</text>
</comment>